<dbReference type="AlphaFoldDB" id="A0ABD1PPX1"/>
<reference evidence="2" key="1">
    <citation type="submission" date="2024-07" db="EMBL/GenBank/DDBJ databases">
        <title>Two chromosome-level genome assemblies of Korean endemic species Abeliophyllum distichum and Forsythia ovata (Oleaceae).</title>
        <authorList>
            <person name="Jang H."/>
        </authorList>
    </citation>
    <scope>NUCLEOTIDE SEQUENCE [LARGE SCALE GENOMIC DNA]</scope>
</reference>
<evidence type="ECO:0000313" key="2">
    <source>
        <dbReference type="Proteomes" id="UP001604336"/>
    </source>
</evidence>
<keyword evidence="2" id="KW-1185">Reference proteome</keyword>
<evidence type="ECO:0000313" key="1">
    <source>
        <dbReference type="EMBL" id="KAL2465966.1"/>
    </source>
</evidence>
<accession>A0ABD1PPX1</accession>
<sequence>MFLVDEIETRQKSSEDYWKRLDKDVSDLGIAFTLLFGRADSSEKTLKTLFGKQEKIENYMLEMNEKYDSIVAMLAKLSVSKDKQFEGTNSGCSNEGGDVSIRSGGEGRMSREIYDGRWNIKLPKIDFPHLEGKIPENWLEKLTSVFRSIKYLRP</sequence>
<protein>
    <submittedName>
        <fullName evidence="1">Uncharacterized protein</fullName>
    </submittedName>
</protein>
<comment type="caution">
    <text evidence="1">The sequence shown here is derived from an EMBL/GenBank/DDBJ whole genome shotgun (WGS) entry which is preliminary data.</text>
</comment>
<dbReference type="Proteomes" id="UP001604336">
    <property type="component" value="Unassembled WGS sequence"/>
</dbReference>
<name>A0ABD1PPX1_9LAMI</name>
<dbReference type="EMBL" id="JBFOLK010000013">
    <property type="protein sequence ID" value="KAL2465966.1"/>
    <property type="molecule type" value="Genomic_DNA"/>
</dbReference>
<gene>
    <name evidence="1" type="ORF">Adt_41817</name>
</gene>
<proteinExistence type="predicted"/>
<organism evidence="1 2">
    <name type="scientific">Abeliophyllum distichum</name>
    <dbReference type="NCBI Taxonomy" id="126358"/>
    <lineage>
        <taxon>Eukaryota</taxon>
        <taxon>Viridiplantae</taxon>
        <taxon>Streptophyta</taxon>
        <taxon>Embryophyta</taxon>
        <taxon>Tracheophyta</taxon>
        <taxon>Spermatophyta</taxon>
        <taxon>Magnoliopsida</taxon>
        <taxon>eudicotyledons</taxon>
        <taxon>Gunneridae</taxon>
        <taxon>Pentapetalae</taxon>
        <taxon>asterids</taxon>
        <taxon>lamiids</taxon>
        <taxon>Lamiales</taxon>
        <taxon>Oleaceae</taxon>
        <taxon>Forsythieae</taxon>
        <taxon>Abeliophyllum</taxon>
    </lineage>
</organism>